<feature type="non-terminal residue" evidence="14">
    <location>
        <position position="1"/>
    </location>
</feature>
<dbReference type="InterPro" id="IPR014784">
    <property type="entry name" value="Cu2_ascorb_mOase-like_C"/>
</dbReference>
<dbReference type="STRING" id="104452.A0A0L7LUG0"/>
<comment type="similarity">
    <text evidence="3">Belongs to the copper type II ascorbate-dependent monooxygenase family.</text>
</comment>
<keyword evidence="6" id="KW-1133">Transmembrane helix</keyword>
<evidence type="ECO:0000256" key="11">
    <source>
        <dbReference type="ARBA" id="ARBA00023157"/>
    </source>
</evidence>
<evidence type="ECO:0000256" key="10">
    <source>
        <dbReference type="ARBA" id="ARBA00023136"/>
    </source>
</evidence>
<dbReference type="FunFam" id="2.60.120.230:FF:000001">
    <property type="entry name" value="Monooxygenase, DBH-like 1"/>
    <property type="match status" value="1"/>
</dbReference>
<dbReference type="Gene3D" id="2.60.120.310">
    <property type="entry name" value="Copper type II, ascorbate-dependent monooxygenase, N-terminal domain"/>
    <property type="match status" value="1"/>
</dbReference>
<keyword evidence="10" id="KW-0472">Membrane</keyword>
<dbReference type="GO" id="GO:0005507">
    <property type="term" value="F:copper ion binding"/>
    <property type="evidence" value="ECO:0007669"/>
    <property type="project" value="InterPro"/>
</dbReference>
<dbReference type="GO" id="GO:0005615">
    <property type="term" value="C:extracellular space"/>
    <property type="evidence" value="ECO:0007669"/>
    <property type="project" value="TreeGrafter"/>
</dbReference>
<organism evidence="14 15">
    <name type="scientific">Operophtera brumata</name>
    <name type="common">Winter moth</name>
    <name type="synonym">Phalaena brumata</name>
    <dbReference type="NCBI Taxonomy" id="104452"/>
    <lineage>
        <taxon>Eukaryota</taxon>
        <taxon>Metazoa</taxon>
        <taxon>Ecdysozoa</taxon>
        <taxon>Arthropoda</taxon>
        <taxon>Hexapoda</taxon>
        <taxon>Insecta</taxon>
        <taxon>Pterygota</taxon>
        <taxon>Neoptera</taxon>
        <taxon>Endopterygota</taxon>
        <taxon>Lepidoptera</taxon>
        <taxon>Glossata</taxon>
        <taxon>Ditrysia</taxon>
        <taxon>Geometroidea</taxon>
        <taxon>Geometridae</taxon>
        <taxon>Larentiinae</taxon>
        <taxon>Operophtera</taxon>
    </lineage>
</organism>
<dbReference type="GO" id="GO:0006589">
    <property type="term" value="P:octopamine biosynthetic process"/>
    <property type="evidence" value="ECO:0007669"/>
    <property type="project" value="TreeGrafter"/>
</dbReference>
<feature type="non-terminal residue" evidence="14">
    <location>
        <position position="496"/>
    </location>
</feature>
<evidence type="ECO:0000256" key="9">
    <source>
        <dbReference type="ARBA" id="ARBA00023033"/>
    </source>
</evidence>
<evidence type="ECO:0000256" key="5">
    <source>
        <dbReference type="ARBA" id="ARBA00022723"/>
    </source>
</evidence>
<dbReference type="PANTHER" id="PTHR10157">
    <property type="entry name" value="DOPAMINE BETA HYDROXYLASE RELATED"/>
    <property type="match status" value="1"/>
</dbReference>
<keyword evidence="11" id="KW-1015">Disulfide bond</keyword>
<reference evidence="14 15" key="1">
    <citation type="journal article" date="2015" name="Genome Biol. Evol.">
        <title>The genome of winter moth (Operophtera brumata) provides a genomic perspective on sexual dimorphism and phenology.</title>
        <authorList>
            <person name="Derks M.F."/>
            <person name="Smit S."/>
            <person name="Salis L."/>
            <person name="Schijlen E."/>
            <person name="Bossers A."/>
            <person name="Mateman C."/>
            <person name="Pijl A.S."/>
            <person name="de Ridder D."/>
            <person name="Groenen M.A."/>
            <person name="Visser M.E."/>
            <person name="Megens H.J."/>
        </authorList>
    </citation>
    <scope>NUCLEOTIDE SEQUENCE [LARGE SCALE GENOMIC DNA]</scope>
    <source>
        <strain evidence="14">WM2013NL</strain>
        <tissue evidence="14">Head and thorax</tissue>
    </source>
</reference>
<name>A0A0L7LUG0_OPEBR</name>
<dbReference type="GO" id="GO:0030667">
    <property type="term" value="C:secretory granule membrane"/>
    <property type="evidence" value="ECO:0007669"/>
    <property type="project" value="TreeGrafter"/>
</dbReference>
<dbReference type="GO" id="GO:0042420">
    <property type="term" value="P:dopamine catabolic process"/>
    <property type="evidence" value="ECO:0007669"/>
    <property type="project" value="TreeGrafter"/>
</dbReference>
<sequence length="496" mass="55958">SRFAESESVLDPKGELLLKWRVDYDSQKIRFQLIVSDQAPSFNWFALGFSDRGLLNTSDDMHADAEGKLIQDRKQNCDNFHLVRQSQSIVFERYFDTCDDDDYVIEDGTVHVVWAHGIDKLFTSKGLCLTCISPLKRGFIRVRLHTPSGLQLADAYKLRIANKDLKVPGGDTTYWCQVVKLPEFISEKEHHIVQVKAAWAMGALPFTYPKEAGLPLGGPKANKYVMLEVHYNNPQMRTDWVDSSGIVLHVIGNKRKHDAAIMELGLEYTDKMAIPGGQKAFPLTAYCIPQCTGVGLPAEGIVVFGSQLHTHLTGIAVWTRHSRQGVELPVLNKDIHYSTHFQEIRILHRPVRVLPGDFLMTTCVYNTEDKDNATIGGHAITDEMCVNYVHYYPATDLEVCKSAVSNAALENYFNFEERDDSPNKSGSHLQIPSPIITRRNRTASTVEGEYVPLPGDEVIYRLCPIPPKFEKNQAVHVCIMHLIPEKHLKWDEPGCN</sequence>
<proteinExistence type="inferred from homology"/>
<evidence type="ECO:0000256" key="6">
    <source>
        <dbReference type="ARBA" id="ARBA00022989"/>
    </source>
</evidence>
<dbReference type="InterPro" id="IPR024548">
    <property type="entry name" value="Cu2_monoox_C"/>
</dbReference>
<keyword evidence="12" id="KW-0325">Glycoprotein</keyword>
<comment type="caution">
    <text evidence="14">The sequence shown here is derived from an EMBL/GenBank/DDBJ whole genome shotgun (WGS) entry which is preliminary data.</text>
</comment>
<gene>
    <name evidence="14" type="ORF">OBRU01_01134</name>
</gene>
<dbReference type="GO" id="GO:0004500">
    <property type="term" value="F:dopamine beta-monooxygenase activity"/>
    <property type="evidence" value="ECO:0007669"/>
    <property type="project" value="InterPro"/>
</dbReference>
<keyword evidence="8" id="KW-0186">Copper</keyword>
<keyword evidence="9" id="KW-0503">Monooxygenase</keyword>
<evidence type="ECO:0000256" key="8">
    <source>
        <dbReference type="ARBA" id="ARBA00023008"/>
    </source>
</evidence>
<dbReference type="InterPro" id="IPR000323">
    <property type="entry name" value="Cu2_ascorb_mOase_N"/>
</dbReference>
<keyword evidence="7" id="KW-0560">Oxidoreductase</keyword>
<accession>A0A0L7LUG0</accession>
<dbReference type="CDD" id="cd09631">
    <property type="entry name" value="DOMON_DOH"/>
    <property type="match status" value="1"/>
</dbReference>
<dbReference type="EMBL" id="JTDY01000066">
    <property type="protein sequence ID" value="KOB79082.1"/>
    <property type="molecule type" value="Genomic_DNA"/>
</dbReference>
<feature type="domain" description="DOMON" evidence="13">
    <location>
        <begin position="14"/>
        <end position="149"/>
    </location>
</feature>
<keyword evidence="4" id="KW-0812">Transmembrane</keyword>
<dbReference type="AlphaFoldDB" id="A0A0L7LUG0"/>
<dbReference type="Pfam" id="PF03712">
    <property type="entry name" value="Cu2_monoox_C"/>
    <property type="match status" value="1"/>
</dbReference>
<keyword evidence="5" id="KW-0479">Metal-binding</keyword>
<evidence type="ECO:0000259" key="13">
    <source>
        <dbReference type="PROSITE" id="PS50836"/>
    </source>
</evidence>
<dbReference type="Gene3D" id="2.60.120.230">
    <property type="match status" value="1"/>
</dbReference>
<dbReference type="SUPFAM" id="SSF49742">
    <property type="entry name" value="PHM/PNGase F"/>
    <property type="match status" value="2"/>
</dbReference>
<evidence type="ECO:0000256" key="3">
    <source>
        <dbReference type="ARBA" id="ARBA00010676"/>
    </source>
</evidence>
<dbReference type="InterPro" id="IPR000945">
    <property type="entry name" value="DBH-like"/>
</dbReference>
<dbReference type="PANTHER" id="PTHR10157:SF29">
    <property type="entry name" value="DOPAMINE BETA-HYDROXYLASE"/>
    <property type="match status" value="1"/>
</dbReference>
<protein>
    <submittedName>
        <fullName evidence="14">Tyramine beta hydroxylase</fullName>
    </submittedName>
</protein>
<comment type="cofactor">
    <cofactor evidence="1">
        <name>Cu(2+)</name>
        <dbReference type="ChEBI" id="CHEBI:29036"/>
    </cofactor>
</comment>
<evidence type="ECO:0000256" key="12">
    <source>
        <dbReference type="ARBA" id="ARBA00023180"/>
    </source>
</evidence>
<evidence type="ECO:0000313" key="14">
    <source>
        <dbReference type="EMBL" id="KOB79082.1"/>
    </source>
</evidence>
<evidence type="ECO:0000313" key="15">
    <source>
        <dbReference type="Proteomes" id="UP000037510"/>
    </source>
</evidence>
<dbReference type="Proteomes" id="UP000037510">
    <property type="component" value="Unassembled WGS sequence"/>
</dbReference>
<evidence type="ECO:0000256" key="1">
    <source>
        <dbReference type="ARBA" id="ARBA00001973"/>
    </source>
</evidence>
<dbReference type="InterPro" id="IPR045266">
    <property type="entry name" value="DOH_DOMON"/>
</dbReference>
<evidence type="ECO:0000256" key="2">
    <source>
        <dbReference type="ARBA" id="ARBA00004167"/>
    </source>
</evidence>
<evidence type="ECO:0000256" key="7">
    <source>
        <dbReference type="ARBA" id="ARBA00023002"/>
    </source>
</evidence>
<dbReference type="PROSITE" id="PS50836">
    <property type="entry name" value="DOMON"/>
    <property type="match status" value="1"/>
</dbReference>
<comment type="subcellular location">
    <subcellularLocation>
        <location evidence="2">Membrane</location>
        <topology evidence="2">Single-pass membrane protein</topology>
    </subcellularLocation>
</comment>
<dbReference type="Pfam" id="PF01082">
    <property type="entry name" value="Cu2_monooxygen"/>
    <property type="match status" value="1"/>
</dbReference>
<dbReference type="SMART" id="SM00664">
    <property type="entry name" value="DoH"/>
    <property type="match status" value="1"/>
</dbReference>
<dbReference type="InterPro" id="IPR008977">
    <property type="entry name" value="PHM/PNGase_F_dom_sf"/>
</dbReference>
<dbReference type="InterPro" id="IPR036939">
    <property type="entry name" value="Cu2_ascorb_mOase_N_sf"/>
</dbReference>
<dbReference type="InterPro" id="IPR005018">
    <property type="entry name" value="DOMON_domain"/>
</dbReference>
<dbReference type="GO" id="GO:0042421">
    <property type="term" value="P:norepinephrine biosynthetic process"/>
    <property type="evidence" value="ECO:0007669"/>
    <property type="project" value="TreeGrafter"/>
</dbReference>
<evidence type="ECO:0000256" key="4">
    <source>
        <dbReference type="ARBA" id="ARBA00022692"/>
    </source>
</evidence>
<keyword evidence="15" id="KW-1185">Reference proteome</keyword>